<keyword evidence="3" id="KW-1185">Reference proteome</keyword>
<evidence type="ECO:0000313" key="3">
    <source>
        <dbReference type="Proteomes" id="UP000799764"/>
    </source>
</evidence>
<evidence type="ECO:0000256" key="1">
    <source>
        <dbReference type="SAM" id="MobiDB-lite"/>
    </source>
</evidence>
<dbReference type="EMBL" id="MU001492">
    <property type="protein sequence ID" value="KAF2452185.1"/>
    <property type="molecule type" value="Genomic_DNA"/>
</dbReference>
<reference evidence="2" key="1">
    <citation type="journal article" date="2020" name="Stud. Mycol.">
        <title>101 Dothideomycetes genomes: a test case for predicting lifestyles and emergence of pathogens.</title>
        <authorList>
            <person name="Haridas S."/>
            <person name="Albert R."/>
            <person name="Binder M."/>
            <person name="Bloem J."/>
            <person name="Labutti K."/>
            <person name="Salamov A."/>
            <person name="Andreopoulos B."/>
            <person name="Baker S."/>
            <person name="Barry K."/>
            <person name="Bills G."/>
            <person name="Bluhm B."/>
            <person name="Cannon C."/>
            <person name="Castanera R."/>
            <person name="Culley D."/>
            <person name="Daum C."/>
            <person name="Ezra D."/>
            <person name="Gonzalez J."/>
            <person name="Henrissat B."/>
            <person name="Kuo A."/>
            <person name="Liang C."/>
            <person name="Lipzen A."/>
            <person name="Lutzoni F."/>
            <person name="Magnuson J."/>
            <person name="Mondo S."/>
            <person name="Nolan M."/>
            <person name="Ohm R."/>
            <person name="Pangilinan J."/>
            <person name="Park H.-J."/>
            <person name="Ramirez L."/>
            <person name="Alfaro M."/>
            <person name="Sun H."/>
            <person name="Tritt A."/>
            <person name="Yoshinaga Y."/>
            <person name="Zwiers L.-H."/>
            <person name="Turgeon B."/>
            <person name="Goodwin S."/>
            <person name="Spatafora J."/>
            <person name="Crous P."/>
            <person name="Grigoriev I."/>
        </authorList>
    </citation>
    <scope>NUCLEOTIDE SEQUENCE</scope>
    <source>
        <strain evidence="2">CBS 690.94</strain>
    </source>
</reference>
<evidence type="ECO:0000313" key="2">
    <source>
        <dbReference type="EMBL" id="KAF2452185.1"/>
    </source>
</evidence>
<accession>A0A9P4PVK2</accession>
<feature type="compositionally biased region" description="Pro residues" evidence="1">
    <location>
        <begin position="7"/>
        <end position="16"/>
    </location>
</feature>
<name>A0A9P4PVK2_9PLEO</name>
<sequence length="59" mass="7343">MYHPRRPVQPPHPHPIPQHRRQQLSHLPPEPYETQNRTKRKTILSPWFSCYREPQRRVR</sequence>
<dbReference type="Proteomes" id="UP000799764">
    <property type="component" value="Unassembled WGS sequence"/>
</dbReference>
<gene>
    <name evidence="2" type="ORF">P171DRAFT_426564</name>
</gene>
<comment type="caution">
    <text evidence="2">The sequence shown here is derived from an EMBL/GenBank/DDBJ whole genome shotgun (WGS) entry which is preliminary data.</text>
</comment>
<proteinExistence type="predicted"/>
<dbReference type="AlphaFoldDB" id="A0A9P4PVK2"/>
<organism evidence="2 3">
    <name type="scientific">Karstenula rhodostoma CBS 690.94</name>
    <dbReference type="NCBI Taxonomy" id="1392251"/>
    <lineage>
        <taxon>Eukaryota</taxon>
        <taxon>Fungi</taxon>
        <taxon>Dikarya</taxon>
        <taxon>Ascomycota</taxon>
        <taxon>Pezizomycotina</taxon>
        <taxon>Dothideomycetes</taxon>
        <taxon>Pleosporomycetidae</taxon>
        <taxon>Pleosporales</taxon>
        <taxon>Massarineae</taxon>
        <taxon>Didymosphaeriaceae</taxon>
        <taxon>Karstenula</taxon>
    </lineage>
</organism>
<feature type="region of interest" description="Disordered" evidence="1">
    <location>
        <begin position="1"/>
        <end position="40"/>
    </location>
</feature>
<protein>
    <submittedName>
        <fullName evidence="2">Uncharacterized protein</fullName>
    </submittedName>
</protein>